<feature type="region of interest" description="Disordered" evidence="1">
    <location>
        <begin position="1"/>
        <end position="27"/>
    </location>
</feature>
<evidence type="ECO:0000256" key="1">
    <source>
        <dbReference type="SAM" id="MobiDB-lite"/>
    </source>
</evidence>
<dbReference type="EMBL" id="HACA01009764">
    <property type="protein sequence ID" value="CDW27125.1"/>
    <property type="molecule type" value="Transcribed_RNA"/>
</dbReference>
<accession>A0A0K2TMP8</accession>
<protein>
    <submittedName>
        <fullName evidence="2">Uncharacterized protein</fullName>
    </submittedName>
</protein>
<dbReference type="AlphaFoldDB" id="A0A0K2TMP8"/>
<reference evidence="2" key="1">
    <citation type="submission" date="2014-05" db="EMBL/GenBank/DDBJ databases">
        <authorList>
            <person name="Chronopoulou M."/>
        </authorList>
    </citation>
    <scope>NUCLEOTIDE SEQUENCE</scope>
    <source>
        <tissue evidence="2">Whole organism</tissue>
    </source>
</reference>
<proteinExistence type="predicted"/>
<feature type="compositionally biased region" description="Polar residues" evidence="1">
    <location>
        <begin position="18"/>
        <end position="27"/>
    </location>
</feature>
<sequence>MSFVPFRNGKRKMDSRHCTQNTDQWSK</sequence>
<evidence type="ECO:0000313" key="2">
    <source>
        <dbReference type="EMBL" id="CDW27125.1"/>
    </source>
</evidence>
<name>A0A0K2TMP8_LEPSM</name>
<organism evidence="2">
    <name type="scientific">Lepeophtheirus salmonis</name>
    <name type="common">Salmon louse</name>
    <name type="synonym">Caligus salmonis</name>
    <dbReference type="NCBI Taxonomy" id="72036"/>
    <lineage>
        <taxon>Eukaryota</taxon>
        <taxon>Metazoa</taxon>
        <taxon>Ecdysozoa</taxon>
        <taxon>Arthropoda</taxon>
        <taxon>Crustacea</taxon>
        <taxon>Multicrustacea</taxon>
        <taxon>Hexanauplia</taxon>
        <taxon>Copepoda</taxon>
        <taxon>Siphonostomatoida</taxon>
        <taxon>Caligidae</taxon>
        <taxon>Lepeophtheirus</taxon>
    </lineage>
</organism>